<reference evidence="2" key="1">
    <citation type="journal article" date="2021" name="PeerJ">
        <title>Extensive microbial diversity within the chicken gut microbiome revealed by metagenomics and culture.</title>
        <authorList>
            <person name="Gilroy R."/>
            <person name="Ravi A."/>
            <person name="Getino M."/>
            <person name="Pursley I."/>
            <person name="Horton D.L."/>
            <person name="Alikhan N.F."/>
            <person name="Baker D."/>
            <person name="Gharbi K."/>
            <person name="Hall N."/>
            <person name="Watson M."/>
            <person name="Adriaenssens E.M."/>
            <person name="Foster-Nyarko E."/>
            <person name="Jarju S."/>
            <person name="Secka A."/>
            <person name="Antonio M."/>
            <person name="Oren A."/>
            <person name="Chaudhuri R.R."/>
            <person name="La Ragione R."/>
            <person name="Hildebrand F."/>
            <person name="Pallen M.J."/>
        </authorList>
    </citation>
    <scope>NUCLEOTIDE SEQUENCE</scope>
    <source>
        <strain evidence="2">2239</strain>
    </source>
</reference>
<dbReference type="Proteomes" id="UP000824193">
    <property type="component" value="Unassembled WGS sequence"/>
</dbReference>
<keyword evidence="1" id="KW-0472">Membrane</keyword>
<keyword evidence="1" id="KW-1133">Transmembrane helix</keyword>
<feature type="transmembrane region" description="Helical" evidence="1">
    <location>
        <begin position="242"/>
        <end position="264"/>
    </location>
</feature>
<organism evidence="2 3">
    <name type="scientific">Candidatus Allofournierella pullicola</name>
    <dbReference type="NCBI Taxonomy" id="2838596"/>
    <lineage>
        <taxon>Bacteria</taxon>
        <taxon>Bacillati</taxon>
        <taxon>Bacillota</taxon>
        <taxon>Clostridia</taxon>
        <taxon>Eubacteriales</taxon>
        <taxon>Oscillospiraceae</taxon>
        <taxon>Allofournierella</taxon>
    </lineage>
</organism>
<comment type="caution">
    <text evidence="2">The sequence shown here is derived from an EMBL/GenBank/DDBJ whole genome shotgun (WGS) entry which is preliminary data.</text>
</comment>
<feature type="transmembrane region" description="Helical" evidence="1">
    <location>
        <begin position="142"/>
        <end position="160"/>
    </location>
</feature>
<name>A0A9D1V2Q4_9FIRM</name>
<dbReference type="AlphaFoldDB" id="A0A9D1V2Q4"/>
<accession>A0A9D1V2Q4</accession>
<feature type="transmembrane region" description="Helical" evidence="1">
    <location>
        <begin position="210"/>
        <end position="230"/>
    </location>
</feature>
<gene>
    <name evidence="2" type="ORF">H9865_02625</name>
</gene>
<sequence>MEENLTAAVQPQAQKRPGFWRTLLETLKTSLAPTAIMAVLWLLLSWLKAAGIQWAILWPLNFLTGALAGMEGSALGGTIGKAILLVCFNSLFRGLLMHRKWDGRRRDNVKSELKAQTKAQLFARIPQYSNLRLLWKDRSPRMLATGLWGGAAALAVYPFLTGNGSPVNSMVCVALFLTIGGQIARQRGLLITLLNILLAKKALRTVNRGAIDRVFAGFAVGMAAAVPLSFTQNLKAAFLWPLLAWGLPILLAALGAFCFVRPWLAAAKAKKAAAAAGGGEAQGK</sequence>
<protein>
    <submittedName>
        <fullName evidence="2">Uncharacterized protein</fullName>
    </submittedName>
</protein>
<evidence type="ECO:0000313" key="3">
    <source>
        <dbReference type="Proteomes" id="UP000824193"/>
    </source>
</evidence>
<feature type="transmembrane region" description="Helical" evidence="1">
    <location>
        <begin position="31"/>
        <end position="54"/>
    </location>
</feature>
<proteinExistence type="predicted"/>
<evidence type="ECO:0000256" key="1">
    <source>
        <dbReference type="SAM" id="Phobius"/>
    </source>
</evidence>
<feature type="transmembrane region" description="Helical" evidence="1">
    <location>
        <begin position="74"/>
        <end position="96"/>
    </location>
</feature>
<keyword evidence="1" id="KW-0812">Transmembrane</keyword>
<reference evidence="2" key="2">
    <citation type="submission" date="2021-04" db="EMBL/GenBank/DDBJ databases">
        <authorList>
            <person name="Gilroy R."/>
        </authorList>
    </citation>
    <scope>NUCLEOTIDE SEQUENCE</scope>
    <source>
        <strain evidence="2">2239</strain>
    </source>
</reference>
<dbReference type="EMBL" id="DXFW01000007">
    <property type="protein sequence ID" value="HIX04996.1"/>
    <property type="molecule type" value="Genomic_DNA"/>
</dbReference>
<evidence type="ECO:0000313" key="2">
    <source>
        <dbReference type="EMBL" id="HIX04996.1"/>
    </source>
</evidence>